<reference evidence="3" key="1">
    <citation type="submission" date="2019-12" db="EMBL/GenBank/DDBJ databases">
        <authorList>
            <person name="Scholes J."/>
        </authorList>
    </citation>
    <scope>NUCLEOTIDE SEQUENCE</scope>
</reference>
<comment type="caution">
    <text evidence="3">The sequence shown here is derived from an EMBL/GenBank/DDBJ whole genome shotgun (WGS) entry which is preliminary data.</text>
</comment>
<dbReference type="PANTHER" id="PTHR15863:SF2">
    <property type="entry name" value="MRN COMPLEX-INTERACTING PROTEIN"/>
    <property type="match status" value="1"/>
</dbReference>
<evidence type="ECO:0000313" key="3">
    <source>
        <dbReference type="EMBL" id="CAA0830125.1"/>
    </source>
</evidence>
<dbReference type="InterPro" id="IPR049472">
    <property type="entry name" value="MRNIP_N"/>
</dbReference>
<gene>
    <name evidence="3" type="ORF">SHERM_25588</name>
</gene>
<sequence length="285" mass="32926">MGANFIAVECFHCCTMQVKQQKKSSNSKWNCVVCNQKQSVRKVFAQSSMARDVRKFVQASNMSRQMSDQTHLEVETLEIQERPKRNDWNEYVDVDDKSCSPHPQGDNDGGEPLVLTEMPKLLFKKKQKVKDCSRNGYDSEKMLTPIFSGTRNGKRRLDENYEDARVEKACDDVSNEEDLNHATKWNLFKAQIQDSNRNKLGETFMQQPVKRPISKWSAYMTSESENNDETEAPMARASHKVTSKGPLPEWCNLITKEEEKEDDVDALEKLMNDERVEDDVHPDFM</sequence>
<dbReference type="EMBL" id="CACSLK010027813">
    <property type="protein sequence ID" value="CAA0830125.1"/>
    <property type="molecule type" value="Genomic_DNA"/>
</dbReference>
<evidence type="ECO:0000256" key="1">
    <source>
        <dbReference type="SAM" id="MobiDB-lite"/>
    </source>
</evidence>
<organism evidence="3 4">
    <name type="scientific">Striga hermonthica</name>
    <name type="common">Purple witchweed</name>
    <name type="synonym">Buchnera hermonthica</name>
    <dbReference type="NCBI Taxonomy" id="68872"/>
    <lineage>
        <taxon>Eukaryota</taxon>
        <taxon>Viridiplantae</taxon>
        <taxon>Streptophyta</taxon>
        <taxon>Embryophyta</taxon>
        <taxon>Tracheophyta</taxon>
        <taxon>Spermatophyta</taxon>
        <taxon>Magnoliopsida</taxon>
        <taxon>eudicotyledons</taxon>
        <taxon>Gunneridae</taxon>
        <taxon>Pentapetalae</taxon>
        <taxon>asterids</taxon>
        <taxon>lamiids</taxon>
        <taxon>Lamiales</taxon>
        <taxon>Orobanchaceae</taxon>
        <taxon>Buchnereae</taxon>
        <taxon>Striga</taxon>
    </lineage>
</organism>
<dbReference type="GO" id="GO:0007095">
    <property type="term" value="P:mitotic G2 DNA damage checkpoint signaling"/>
    <property type="evidence" value="ECO:0007669"/>
    <property type="project" value="TreeGrafter"/>
</dbReference>
<feature type="domain" description="MRN complex-interacting protein N-terminal" evidence="2">
    <location>
        <begin position="8"/>
        <end position="95"/>
    </location>
</feature>
<proteinExistence type="predicted"/>
<dbReference type="PANTHER" id="PTHR15863">
    <property type="entry name" value="MRN COMPLEX-INTERACTING PROTEIN"/>
    <property type="match status" value="1"/>
</dbReference>
<evidence type="ECO:0000259" key="2">
    <source>
        <dbReference type="Pfam" id="PF15749"/>
    </source>
</evidence>
<dbReference type="Pfam" id="PF15749">
    <property type="entry name" value="MRNIP"/>
    <property type="match status" value="1"/>
</dbReference>
<protein>
    <recommendedName>
        <fullName evidence="2">MRN complex-interacting protein N-terminal domain-containing protein</fullName>
    </recommendedName>
</protein>
<dbReference type="GO" id="GO:0005634">
    <property type="term" value="C:nucleus"/>
    <property type="evidence" value="ECO:0007669"/>
    <property type="project" value="TreeGrafter"/>
</dbReference>
<dbReference type="OrthoDB" id="5960226at2759"/>
<dbReference type="InterPro" id="IPR032739">
    <property type="entry name" value="MRNIP"/>
</dbReference>
<accession>A0A9N7NHT0</accession>
<feature type="region of interest" description="Disordered" evidence="1">
    <location>
        <begin position="222"/>
        <end position="247"/>
    </location>
</feature>
<name>A0A9N7NHT0_STRHE</name>
<keyword evidence="4" id="KW-1185">Reference proteome</keyword>
<dbReference type="Proteomes" id="UP001153555">
    <property type="component" value="Unassembled WGS sequence"/>
</dbReference>
<dbReference type="AlphaFoldDB" id="A0A9N7NHT0"/>
<evidence type="ECO:0000313" key="4">
    <source>
        <dbReference type="Proteomes" id="UP001153555"/>
    </source>
</evidence>
<dbReference type="GO" id="GO:0003682">
    <property type="term" value="F:chromatin binding"/>
    <property type="evidence" value="ECO:0007669"/>
    <property type="project" value="TreeGrafter"/>
</dbReference>